<dbReference type="PROSITE" id="PS00463">
    <property type="entry name" value="ZN2_CY6_FUNGAL_1"/>
    <property type="match status" value="1"/>
</dbReference>
<dbReference type="PROSITE" id="PS50048">
    <property type="entry name" value="ZN2_CY6_FUNGAL_2"/>
    <property type="match status" value="1"/>
</dbReference>
<evidence type="ECO:0000259" key="7">
    <source>
        <dbReference type="PROSITE" id="PS50011"/>
    </source>
</evidence>
<dbReference type="InterPro" id="IPR000719">
    <property type="entry name" value="Prot_kinase_dom"/>
</dbReference>
<evidence type="ECO:0000313" key="10">
    <source>
        <dbReference type="Proteomes" id="UP000077002"/>
    </source>
</evidence>
<dbReference type="Proteomes" id="UP000077002">
    <property type="component" value="Unassembled WGS sequence"/>
</dbReference>
<dbReference type="GO" id="GO:0005634">
    <property type="term" value="C:nucleus"/>
    <property type="evidence" value="ECO:0007669"/>
    <property type="project" value="UniProtKB-SubCell"/>
</dbReference>
<dbReference type="GO" id="GO:0004672">
    <property type="term" value="F:protein kinase activity"/>
    <property type="evidence" value="ECO:0007669"/>
    <property type="project" value="InterPro"/>
</dbReference>
<dbReference type="InterPro" id="IPR036864">
    <property type="entry name" value="Zn2-C6_fun-type_DNA-bd_sf"/>
</dbReference>
<dbReference type="SMART" id="SM00066">
    <property type="entry name" value="GAL4"/>
    <property type="match status" value="1"/>
</dbReference>
<keyword evidence="3" id="KW-0238">DNA-binding</keyword>
<evidence type="ECO:0000256" key="2">
    <source>
        <dbReference type="ARBA" id="ARBA00023015"/>
    </source>
</evidence>
<comment type="subcellular location">
    <subcellularLocation>
        <location evidence="1">Nucleus</location>
    </subcellularLocation>
</comment>
<dbReference type="SUPFAM" id="SSF57701">
    <property type="entry name" value="Zn2/Cys6 DNA-binding domain"/>
    <property type="match status" value="1"/>
</dbReference>
<dbReference type="SUPFAM" id="SSF56112">
    <property type="entry name" value="Protein kinase-like (PK-like)"/>
    <property type="match status" value="1"/>
</dbReference>
<accession>A0A177EXG1</accession>
<dbReference type="InterPro" id="IPR011009">
    <property type="entry name" value="Kinase-like_dom_sf"/>
</dbReference>
<dbReference type="CDD" id="cd00067">
    <property type="entry name" value="GAL4"/>
    <property type="match status" value="1"/>
</dbReference>
<feature type="domain" description="Zn(2)-C6 fungal-type" evidence="8">
    <location>
        <begin position="248"/>
        <end position="276"/>
    </location>
</feature>
<evidence type="ECO:0000256" key="3">
    <source>
        <dbReference type="ARBA" id="ARBA00023125"/>
    </source>
</evidence>
<protein>
    <recommendedName>
        <fullName evidence="11">Zn(2)-C6 fungal-type domain-containing protein</fullName>
    </recommendedName>
</protein>
<keyword evidence="10" id="KW-1185">Reference proteome</keyword>
<dbReference type="GO" id="GO:0003677">
    <property type="term" value="F:DNA binding"/>
    <property type="evidence" value="ECO:0007669"/>
    <property type="project" value="UniProtKB-KW"/>
</dbReference>
<dbReference type="SMART" id="SM00220">
    <property type="entry name" value="S_TKc"/>
    <property type="match status" value="1"/>
</dbReference>
<dbReference type="GO" id="GO:0000981">
    <property type="term" value="F:DNA-binding transcription factor activity, RNA polymerase II-specific"/>
    <property type="evidence" value="ECO:0007669"/>
    <property type="project" value="InterPro"/>
</dbReference>
<keyword evidence="5" id="KW-0539">Nucleus</keyword>
<dbReference type="AlphaFoldDB" id="A0A177EXG1"/>
<evidence type="ECO:0000256" key="4">
    <source>
        <dbReference type="ARBA" id="ARBA00023163"/>
    </source>
</evidence>
<evidence type="ECO:0000256" key="5">
    <source>
        <dbReference type="ARBA" id="ARBA00023242"/>
    </source>
</evidence>
<evidence type="ECO:0000256" key="1">
    <source>
        <dbReference type="ARBA" id="ARBA00004123"/>
    </source>
</evidence>
<dbReference type="InterPro" id="IPR021858">
    <property type="entry name" value="Fun_TF"/>
</dbReference>
<dbReference type="GO" id="GO:0008270">
    <property type="term" value="F:zinc ion binding"/>
    <property type="evidence" value="ECO:0007669"/>
    <property type="project" value="InterPro"/>
</dbReference>
<dbReference type="OrthoDB" id="5089701at2759"/>
<dbReference type="PROSITE" id="PS50011">
    <property type="entry name" value="PROTEIN_KINASE_DOM"/>
    <property type="match status" value="1"/>
</dbReference>
<keyword evidence="2" id="KW-0805">Transcription regulation</keyword>
<keyword evidence="4" id="KW-0804">Transcription</keyword>
<feature type="region of interest" description="Disordered" evidence="6">
    <location>
        <begin position="366"/>
        <end position="395"/>
    </location>
</feature>
<reference evidence="9 10" key="1">
    <citation type="submission" date="2016-03" db="EMBL/GenBank/DDBJ databases">
        <title>Draft genome sequence of the Fonsecaea monophora CBS 269.37.</title>
        <authorList>
            <person name="Bombassaro A."/>
            <person name="Vinicius W.A."/>
            <person name="De Hoog S."/>
            <person name="Sun J."/>
            <person name="Souza E.M."/>
            <person name="Raittz R.T."/>
            <person name="Costa F."/>
            <person name="Leao A.C."/>
            <person name="Tadra-Sfeir M.Z."/>
            <person name="Baura V."/>
            <person name="Balsanelli E."/>
            <person name="Pedrosa F.O."/>
            <person name="Moreno L.F."/>
            <person name="Steffens M.B."/>
            <person name="Xi L."/>
            <person name="Bocca A.L."/>
            <person name="Felipe M.S."/>
            <person name="Teixeira M."/>
            <person name="Telles Filho F.Q."/>
            <person name="Azevedo C.M."/>
            <person name="Gomes R."/>
            <person name="Vicente V.A."/>
        </authorList>
    </citation>
    <scope>NUCLEOTIDE SEQUENCE [LARGE SCALE GENOMIC DNA]</scope>
    <source>
        <strain evidence="9 10">CBS 269.37</strain>
    </source>
</reference>
<evidence type="ECO:0000256" key="6">
    <source>
        <dbReference type="SAM" id="MobiDB-lite"/>
    </source>
</evidence>
<dbReference type="RefSeq" id="XP_022507684.1">
    <property type="nucleotide sequence ID" value="XM_022659973.1"/>
</dbReference>
<evidence type="ECO:0000313" key="9">
    <source>
        <dbReference type="EMBL" id="OAG35732.1"/>
    </source>
</evidence>
<dbReference type="Pfam" id="PF11951">
    <property type="entry name" value="Fungal_trans_2"/>
    <property type="match status" value="1"/>
</dbReference>
<evidence type="ECO:0008006" key="11">
    <source>
        <dbReference type="Google" id="ProtNLM"/>
    </source>
</evidence>
<feature type="domain" description="Protein kinase" evidence="7">
    <location>
        <begin position="1"/>
        <end position="347"/>
    </location>
</feature>
<dbReference type="PANTHER" id="PTHR37534">
    <property type="entry name" value="TRANSCRIPTIONAL ACTIVATOR PROTEIN UGA3"/>
    <property type="match status" value="1"/>
</dbReference>
<organism evidence="9 10">
    <name type="scientific">Fonsecaea monophora</name>
    <dbReference type="NCBI Taxonomy" id="254056"/>
    <lineage>
        <taxon>Eukaryota</taxon>
        <taxon>Fungi</taxon>
        <taxon>Dikarya</taxon>
        <taxon>Ascomycota</taxon>
        <taxon>Pezizomycotina</taxon>
        <taxon>Eurotiomycetes</taxon>
        <taxon>Chaetothyriomycetidae</taxon>
        <taxon>Chaetothyriales</taxon>
        <taxon>Herpotrichiellaceae</taxon>
        <taxon>Fonsecaea</taxon>
    </lineage>
</organism>
<dbReference type="Pfam" id="PF00172">
    <property type="entry name" value="Zn_clus"/>
    <property type="match status" value="1"/>
</dbReference>
<dbReference type="PANTHER" id="PTHR37534:SF46">
    <property type="entry name" value="ZN(II)2CYS6 TRANSCRIPTION FACTOR (EUROFUNG)"/>
    <property type="match status" value="1"/>
</dbReference>
<proteinExistence type="predicted"/>
<evidence type="ECO:0000259" key="8">
    <source>
        <dbReference type="PROSITE" id="PS50048"/>
    </source>
</evidence>
<dbReference type="GeneID" id="34605174"/>
<dbReference type="EMBL" id="LVKK01000109">
    <property type="protein sequence ID" value="OAG35732.1"/>
    <property type="molecule type" value="Genomic_DNA"/>
</dbReference>
<dbReference type="Pfam" id="PF00069">
    <property type="entry name" value="Pkinase"/>
    <property type="match status" value="1"/>
</dbReference>
<name>A0A177EXG1_9EURO</name>
<dbReference type="InterPro" id="IPR001138">
    <property type="entry name" value="Zn2Cys6_DnaBD"/>
</dbReference>
<dbReference type="Gene3D" id="1.10.510.10">
    <property type="entry name" value="Transferase(Phosphotransferase) domain 1"/>
    <property type="match status" value="1"/>
</dbReference>
<gene>
    <name evidence="9" type="ORF">AYO21_10049</name>
</gene>
<comment type="caution">
    <text evidence="9">The sequence shown here is derived from an EMBL/GenBank/DDBJ whole genome shotgun (WGS) entry which is preliminary data.</text>
</comment>
<feature type="compositionally biased region" description="Polar residues" evidence="6">
    <location>
        <begin position="366"/>
        <end position="391"/>
    </location>
</feature>
<dbReference type="Gene3D" id="4.10.240.10">
    <property type="entry name" value="Zn(2)-C6 fungal-type DNA-binding domain"/>
    <property type="match status" value="1"/>
</dbReference>
<sequence length="967" mass="108583">MSLEIAYDGLRFLSAGQSSVVDVIDTERVLKAYHDTDNNEDIVERRADIVLERGRVLREVLRPPNEDVSIRRKVQWLKDYAHRLQHCHSKGIVHADVGCHNAILNTHGRVQLIDFAGCNIDSAEVSSCHEWFSYRRSGPVSIATVQTDVFAFGCMIFEVVTGRPPFQDELETSRTRTHIVEERYMNNQFPDLQSLPAPLRQSYAAAAPRISLMAEIAIQWTPDVLSAGRHNMKTVANKKRTRSHTFGGCKTCRRRHIKCDKVRPTCLTCRAVGAACEGFSQDLKWVDSRSRATNNEGRTESAGQSVRHHLYTEATQELMSKALRSDFAHKPVEESLSELDGRCRDGVPGCADGLVVGPFGVFSLDTTPPQPRSSLTRSESVQTMSGPQATDVQRHENDLSSIESVGRLSDIHDFLDWPDLFDLDFTNAEIFPQSFDNGLQDLFAAPDPAAPQINHADTFAVERDVGCAGAVSPSMRSLGGEIGVKPDDIDPAEAQLLLTHFKDRVLPQLRIMPVEKKSPWEVNNLNNAVLTLARLTYMVSQPVSHAALANLQALLALSAKHMVAHTDESSRGYWQDFAANNINKAKENLHCALRNEIKGTNAAKYKDLLMAILAMVTYATLYDNQADARAYMIDAERLLRLRGLAKRTISRKARELHHVYTWTRIVEESTFVLRNYESTRAKGAVGTARSSEVAAIQPHSGPNPRLDDFLRLDTCIPDSEIEAGAEKDNETGQHDIHLEDSREFPPSMYTELYGISEKWLSLVSQTTRLANFIDSVAFDKDKCDIVFMEAIERRKQRLENMVCAFATSDLPDADDQALSTTRRPSVELARESMVQALNSALVIFFYRRIRRVNPLILQEHVKTVIQALKTYEAACKETGIRGTGSPWPAFMAGCEALYPSQKEYLKGWFERAFAVTGFTRITVAKACMEEVWRRRDRPVGAFCTGSRDQTRTWERISKEQNLHLLLS</sequence>
<dbReference type="GO" id="GO:0005524">
    <property type="term" value="F:ATP binding"/>
    <property type="evidence" value="ECO:0007669"/>
    <property type="project" value="InterPro"/>
</dbReference>